<keyword evidence="6 19" id="KW-1003">Cell membrane</keyword>
<dbReference type="EMBL" id="QGTS01000017">
    <property type="protein sequence ID" value="PWW02978.1"/>
    <property type="molecule type" value="Genomic_DNA"/>
</dbReference>
<evidence type="ECO:0000256" key="7">
    <source>
        <dbReference type="ARBA" id="ARBA00022516"/>
    </source>
</evidence>
<feature type="transmembrane region" description="Helical" evidence="19">
    <location>
        <begin position="91"/>
        <end position="111"/>
    </location>
</feature>
<evidence type="ECO:0000313" key="21">
    <source>
        <dbReference type="EMBL" id="PWW02978.1"/>
    </source>
</evidence>
<feature type="transmembrane region" description="Helical" evidence="19">
    <location>
        <begin position="214"/>
        <end position="237"/>
    </location>
</feature>
<evidence type="ECO:0000256" key="12">
    <source>
        <dbReference type="ARBA" id="ARBA00022692"/>
    </source>
</evidence>
<dbReference type="GO" id="GO:0000030">
    <property type="term" value="F:mannosyltransferase activity"/>
    <property type="evidence" value="ECO:0007669"/>
    <property type="project" value="InterPro"/>
</dbReference>
<keyword evidence="7 19" id="KW-0444">Lipid biosynthesis</keyword>
<dbReference type="HAMAP" id="MF_01165">
    <property type="entry name" value="ArnT_transfer"/>
    <property type="match status" value="1"/>
</dbReference>
<comment type="subcellular location">
    <subcellularLocation>
        <location evidence="1">Cell inner membrane</location>
        <topology evidence="1">Multi-pass membrane protein</topology>
    </subcellularLocation>
    <subcellularLocation>
        <location evidence="19">Cell membrane</location>
        <topology evidence="19">Multi-pass membrane protein</topology>
    </subcellularLocation>
</comment>
<feature type="transmembrane region" description="Helical" evidence="19">
    <location>
        <begin position="175"/>
        <end position="202"/>
    </location>
</feature>
<organism evidence="21 22">
    <name type="scientific">Mangrovibacter plantisponsor</name>
    <dbReference type="NCBI Taxonomy" id="451513"/>
    <lineage>
        <taxon>Bacteria</taxon>
        <taxon>Pseudomonadati</taxon>
        <taxon>Pseudomonadota</taxon>
        <taxon>Gammaproteobacteria</taxon>
        <taxon>Enterobacterales</taxon>
        <taxon>Enterobacteriaceae</taxon>
        <taxon>Mangrovibacter</taxon>
    </lineage>
</organism>
<reference evidence="21 22" key="1">
    <citation type="submission" date="2018-05" db="EMBL/GenBank/DDBJ databases">
        <title>Genomic Encyclopedia of Type Strains, Phase IV (KMG-IV): sequencing the most valuable type-strain genomes for metagenomic binning, comparative biology and taxonomic classification.</title>
        <authorList>
            <person name="Goeker M."/>
        </authorList>
    </citation>
    <scope>NUCLEOTIDE SEQUENCE [LARGE SCALE GENOMIC DNA]</scope>
    <source>
        <strain evidence="21 22">DSM 19579</strain>
    </source>
</reference>
<dbReference type="GO" id="GO:0009103">
    <property type="term" value="P:lipopolysaccharide biosynthetic process"/>
    <property type="evidence" value="ECO:0007669"/>
    <property type="project" value="UniProtKB-KW"/>
</dbReference>
<keyword evidence="16 19" id="KW-0472">Membrane</keyword>
<evidence type="ECO:0000256" key="17">
    <source>
        <dbReference type="ARBA" id="ARBA00025446"/>
    </source>
</evidence>
<dbReference type="InterPro" id="IPR022839">
    <property type="entry name" value="ArnT"/>
</dbReference>
<feature type="transmembrane region" description="Helical" evidence="19">
    <location>
        <begin position="418"/>
        <end position="435"/>
    </location>
</feature>
<evidence type="ECO:0000256" key="1">
    <source>
        <dbReference type="ARBA" id="ARBA00004429"/>
    </source>
</evidence>
<dbReference type="EC" id="2.4.2.43" evidence="4 19"/>
<keyword evidence="14 19" id="KW-1133">Transmembrane helix</keyword>
<proteinExistence type="inferred from homology"/>
<keyword evidence="12 19" id="KW-0812">Transmembrane</keyword>
<evidence type="ECO:0000256" key="19">
    <source>
        <dbReference type="HAMAP-Rule" id="MF_01165"/>
    </source>
</evidence>
<dbReference type="PANTHER" id="PTHR33908:SF3">
    <property type="entry name" value="UNDECAPRENYL PHOSPHATE-ALPHA-4-AMINO-4-DEOXY-L-ARABINOSE ARABINOSYL TRANSFERASE"/>
    <property type="match status" value="1"/>
</dbReference>
<dbReference type="Proteomes" id="UP000246744">
    <property type="component" value="Unassembled WGS sequence"/>
</dbReference>
<dbReference type="AlphaFoldDB" id="A0A317PQZ7"/>
<evidence type="ECO:0000256" key="18">
    <source>
        <dbReference type="ARBA" id="ARBA00034054"/>
    </source>
</evidence>
<dbReference type="GO" id="GO:0103015">
    <property type="term" value="F:4-amino-4-deoxy-L-arabinose transferase activity"/>
    <property type="evidence" value="ECO:0007669"/>
    <property type="project" value="UniProtKB-EC"/>
</dbReference>
<dbReference type="GO" id="GO:0005886">
    <property type="term" value="C:plasma membrane"/>
    <property type="evidence" value="ECO:0007669"/>
    <property type="project" value="UniProtKB-SubCell"/>
</dbReference>
<dbReference type="UniPathway" id="UPA00037"/>
<gene>
    <name evidence="19" type="primary">arnT</name>
    <name evidence="21" type="ORF">DES37_11739</name>
</gene>
<evidence type="ECO:0000256" key="16">
    <source>
        <dbReference type="ARBA" id="ARBA00023136"/>
    </source>
</evidence>
<evidence type="ECO:0000256" key="5">
    <source>
        <dbReference type="ARBA" id="ARBA00015532"/>
    </source>
</evidence>
<dbReference type="GO" id="GO:0006493">
    <property type="term" value="P:protein O-linked glycosylation"/>
    <property type="evidence" value="ECO:0007669"/>
    <property type="project" value="InterPro"/>
</dbReference>
<evidence type="ECO:0000256" key="15">
    <source>
        <dbReference type="ARBA" id="ARBA00023098"/>
    </source>
</evidence>
<accession>A0A317PQZ7</accession>
<dbReference type="GO" id="GO:0010041">
    <property type="term" value="P:response to iron(III) ion"/>
    <property type="evidence" value="ECO:0007669"/>
    <property type="project" value="TreeGrafter"/>
</dbReference>
<evidence type="ECO:0000256" key="2">
    <source>
        <dbReference type="ARBA" id="ARBA00005200"/>
    </source>
</evidence>
<feature type="transmembrane region" description="Helical" evidence="19">
    <location>
        <begin position="301"/>
        <end position="319"/>
    </location>
</feature>
<keyword evidence="10 19" id="KW-0328">Glycosyltransferase</keyword>
<evidence type="ECO:0000256" key="3">
    <source>
        <dbReference type="ARBA" id="ARBA00010814"/>
    </source>
</evidence>
<keyword evidence="13 19" id="KW-0448">Lipopolysaccharide biosynthesis</keyword>
<feature type="domain" description="ArnT-like N-terminal" evidence="20">
    <location>
        <begin position="14"/>
        <end position="247"/>
    </location>
</feature>
<feature type="transmembrane region" description="Helical" evidence="19">
    <location>
        <begin position="325"/>
        <end position="342"/>
    </location>
</feature>
<feature type="transmembrane region" description="Helical" evidence="19">
    <location>
        <begin position="12"/>
        <end position="30"/>
    </location>
</feature>
<keyword evidence="9 19" id="KW-0441">Lipid A biosynthesis</keyword>
<dbReference type="NCBIfam" id="NF009784">
    <property type="entry name" value="PRK13279.1"/>
    <property type="match status" value="1"/>
</dbReference>
<evidence type="ECO:0000259" key="20">
    <source>
        <dbReference type="Pfam" id="PF02366"/>
    </source>
</evidence>
<dbReference type="PANTHER" id="PTHR33908">
    <property type="entry name" value="MANNOSYLTRANSFERASE YKCB-RELATED"/>
    <property type="match status" value="1"/>
</dbReference>
<feature type="transmembrane region" description="Helical" evidence="19">
    <location>
        <begin position="267"/>
        <end position="289"/>
    </location>
</feature>
<comment type="function">
    <text evidence="17 19">Catalyzes the transfer of the L-Ara4N moiety of the glycolipid undecaprenyl phosphate-alpha-L-Ara4N to lipid A. The modified arabinose is attached to lipid A and is required for resistance to polymyxin and cationic antimicrobial peptides.</text>
</comment>
<comment type="pathway">
    <text evidence="2 19">Lipopolysaccharide metabolism; 4-amino-4-deoxy-beta-L-arabinose-lipid A biosynthesis.</text>
</comment>
<comment type="catalytic activity">
    <reaction evidence="18 19">
        <text>4-amino-4-deoxy-alpha-L-arabinopyranosyl di-trans,octa-cis-undecaprenyl phosphate + lipid IVA = lipid IIA + di-trans,octa-cis-undecaprenyl phosphate.</text>
        <dbReference type="EC" id="2.4.2.43"/>
    </reaction>
</comment>
<keyword evidence="11 19" id="KW-0808">Transferase</keyword>
<protein>
    <recommendedName>
        <fullName evidence="5 19">Undecaprenyl phosphate-alpha-4-amino-4-deoxy-L-arabinose arabinosyl transferase</fullName>
        <ecNumber evidence="4 19">2.4.2.43</ecNumber>
    </recommendedName>
    <alternativeName>
        <fullName evidence="19">4-amino-4-deoxy-L-arabinose lipid A transferase</fullName>
    </alternativeName>
    <alternativeName>
        <fullName evidence="19">Lipid IV(A) 4-amino-4-deoxy-L-arabinosyltransferase</fullName>
    </alternativeName>
    <alternativeName>
        <fullName evidence="19">Undecaprenyl phosphate-alpha-L-Ara4N transferase</fullName>
    </alternativeName>
</protein>
<evidence type="ECO:0000256" key="6">
    <source>
        <dbReference type="ARBA" id="ARBA00022475"/>
    </source>
</evidence>
<dbReference type="Pfam" id="PF02366">
    <property type="entry name" value="PMT"/>
    <property type="match status" value="1"/>
</dbReference>
<dbReference type="InterPro" id="IPR003342">
    <property type="entry name" value="ArnT-like_N"/>
</dbReference>
<evidence type="ECO:0000256" key="8">
    <source>
        <dbReference type="ARBA" id="ARBA00022519"/>
    </source>
</evidence>
<comment type="similarity">
    <text evidence="3 19">Belongs to the glycosyltransferase 83 family.</text>
</comment>
<sequence length="559" mass="62295">MPTTCLTVILMKSTKTLFVLLACYALYYLLPLEFRLLWQPDETRYAEISRELLAAGNWVDPHFLGVRYFEKPIAGYWINNLSQLLFGHNNFAVRFGSVFSVTLSALMVVWLAKRIWKDNATAVMSGVIFLTCFLVYGIGTYAVLDPMITLWLTAAMCSFWVACEAQTTRGKIGGYLLLGLACGMGVMTKGFLALAVPVIGVLPWVAVHKRWKEVLLFGPLAVISATLITLPWALAIARLEPDFWHYFFWVEHIQRFAESNAQHKAPFWYYLPFLLAGTLPWLAYLPGALKSGWVKRHSHSGAVYLLGWVVMPILFFSIAKGKLPTYILPCFAPLAILLAHYAQAAGSGIRRLNGWINIGFGCVCVLAVLAVLAPFGLAKHPLYQTNELFKVFCAVLAFVCWALVGWVSSRGWQPRWQLAALCPLGLALLVGAAIPDQIIDSKQPQAFVENVQGELAGSRYILSNNVGTASAIAWALKRSDINMYGSPGELAYGMNYPDARGRLVQTAEFPAWLSRHRQQGNVALVLLLSRHGVVDEHEVPKPDAIVHQGRFVLYLYHQK</sequence>
<feature type="transmembrane region" description="Helical" evidence="19">
    <location>
        <begin position="123"/>
        <end position="144"/>
    </location>
</feature>
<evidence type="ECO:0000256" key="14">
    <source>
        <dbReference type="ARBA" id="ARBA00022989"/>
    </source>
</evidence>
<feature type="transmembrane region" description="Helical" evidence="19">
    <location>
        <begin position="388"/>
        <end position="406"/>
    </location>
</feature>
<evidence type="ECO:0000256" key="13">
    <source>
        <dbReference type="ARBA" id="ARBA00022985"/>
    </source>
</evidence>
<keyword evidence="8" id="KW-0997">Cell inner membrane</keyword>
<keyword evidence="15 19" id="KW-0443">Lipid metabolism</keyword>
<feature type="transmembrane region" description="Helical" evidence="19">
    <location>
        <begin position="354"/>
        <end position="376"/>
    </location>
</feature>
<evidence type="ECO:0000256" key="11">
    <source>
        <dbReference type="ARBA" id="ARBA00022679"/>
    </source>
</evidence>
<evidence type="ECO:0000256" key="4">
    <source>
        <dbReference type="ARBA" id="ARBA00012056"/>
    </source>
</evidence>
<evidence type="ECO:0000256" key="9">
    <source>
        <dbReference type="ARBA" id="ARBA00022556"/>
    </source>
</evidence>
<evidence type="ECO:0000313" key="22">
    <source>
        <dbReference type="Proteomes" id="UP000246744"/>
    </source>
</evidence>
<evidence type="ECO:0000256" key="10">
    <source>
        <dbReference type="ARBA" id="ARBA00022676"/>
    </source>
</evidence>
<name>A0A317PQZ7_9ENTR</name>
<dbReference type="GO" id="GO:0009245">
    <property type="term" value="P:lipid A biosynthetic process"/>
    <property type="evidence" value="ECO:0007669"/>
    <property type="project" value="UniProtKB-UniRule"/>
</dbReference>
<comment type="caution">
    <text evidence="21">The sequence shown here is derived from an EMBL/GenBank/DDBJ whole genome shotgun (WGS) entry which is preliminary data.</text>
</comment>
<dbReference type="InterPro" id="IPR050297">
    <property type="entry name" value="LipidA_mod_glycosyltrf_83"/>
</dbReference>
<keyword evidence="22" id="KW-1185">Reference proteome</keyword>